<protein>
    <recommendedName>
        <fullName evidence="11">Siderophore transport system permease protein YfiZ</fullName>
    </recommendedName>
</protein>
<comment type="similarity">
    <text evidence="2">Belongs to the binding-protein-dependent transport system permease family. FecCD subfamily.</text>
</comment>
<dbReference type="PANTHER" id="PTHR30472">
    <property type="entry name" value="FERRIC ENTEROBACTIN TRANSPORT SYSTEM PERMEASE PROTEIN"/>
    <property type="match status" value="1"/>
</dbReference>
<dbReference type="GO" id="GO:0022857">
    <property type="term" value="F:transmembrane transporter activity"/>
    <property type="evidence" value="ECO:0007669"/>
    <property type="project" value="InterPro"/>
</dbReference>
<dbReference type="GO" id="GO:0005886">
    <property type="term" value="C:plasma membrane"/>
    <property type="evidence" value="ECO:0007669"/>
    <property type="project" value="UniProtKB-SubCell"/>
</dbReference>
<comment type="subcellular location">
    <subcellularLocation>
        <location evidence="1">Cell membrane</location>
        <topology evidence="1">Multi-pass membrane protein</topology>
    </subcellularLocation>
</comment>
<feature type="transmembrane region" description="Helical" evidence="8">
    <location>
        <begin position="301"/>
        <end position="321"/>
    </location>
</feature>
<dbReference type="EMBL" id="JAMD01000007">
    <property type="protein sequence ID" value="KEJ95237.1"/>
    <property type="molecule type" value="Genomic_DNA"/>
</dbReference>
<name>A0A073JBX4_9RHOB</name>
<organism evidence="9 10">
    <name type="scientific">Pseudosulfitobacter pseudonitzschiae</name>
    <dbReference type="NCBI Taxonomy" id="1402135"/>
    <lineage>
        <taxon>Bacteria</taxon>
        <taxon>Pseudomonadati</taxon>
        <taxon>Pseudomonadota</taxon>
        <taxon>Alphaproteobacteria</taxon>
        <taxon>Rhodobacterales</taxon>
        <taxon>Roseobacteraceae</taxon>
        <taxon>Pseudosulfitobacter</taxon>
    </lineage>
</organism>
<evidence type="ECO:0000256" key="6">
    <source>
        <dbReference type="ARBA" id="ARBA00022989"/>
    </source>
</evidence>
<feature type="transmembrane region" description="Helical" evidence="8">
    <location>
        <begin position="50"/>
        <end position="69"/>
    </location>
</feature>
<dbReference type="Gene3D" id="1.10.3470.10">
    <property type="entry name" value="ABC transporter involved in vitamin B12 uptake, BtuC"/>
    <property type="match status" value="1"/>
</dbReference>
<feature type="transmembrane region" description="Helical" evidence="8">
    <location>
        <begin position="106"/>
        <end position="126"/>
    </location>
</feature>
<feature type="transmembrane region" description="Helical" evidence="8">
    <location>
        <begin position="138"/>
        <end position="162"/>
    </location>
</feature>
<evidence type="ECO:0000256" key="7">
    <source>
        <dbReference type="ARBA" id="ARBA00023136"/>
    </source>
</evidence>
<dbReference type="InterPro" id="IPR037294">
    <property type="entry name" value="ABC_BtuC-like"/>
</dbReference>
<evidence type="ECO:0000313" key="9">
    <source>
        <dbReference type="EMBL" id="KEJ95237.1"/>
    </source>
</evidence>
<dbReference type="OrthoDB" id="9811975at2"/>
<evidence type="ECO:0000256" key="1">
    <source>
        <dbReference type="ARBA" id="ARBA00004651"/>
    </source>
</evidence>
<dbReference type="GO" id="GO:0033214">
    <property type="term" value="P:siderophore-iron import into cell"/>
    <property type="evidence" value="ECO:0007669"/>
    <property type="project" value="TreeGrafter"/>
</dbReference>
<gene>
    <name evidence="9" type="ORF">SUH3_22190</name>
</gene>
<reference evidence="9 10" key="1">
    <citation type="submission" date="2014-01" db="EMBL/GenBank/DDBJ databases">
        <title>Sulfitobacter sp. H3 (MCCC 1A00686) Genome Sequencing.</title>
        <authorList>
            <person name="Lai Q."/>
            <person name="Hong Z."/>
        </authorList>
    </citation>
    <scope>NUCLEOTIDE SEQUENCE [LARGE SCALE GENOMIC DNA]</scope>
    <source>
        <strain evidence="9 10">H3</strain>
    </source>
</reference>
<dbReference type="InterPro" id="IPR000522">
    <property type="entry name" value="ABC_transptr_permease_BtuC"/>
</dbReference>
<keyword evidence="4" id="KW-1003">Cell membrane</keyword>
<feature type="transmembrane region" description="Helical" evidence="8">
    <location>
        <begin position="190"/>
        <end position="214"/>
    </location>
</feature>
<dbReference type="CDD" id="cd06550">
    <property type="entry name" value="TM_ABC_iron-siderophores_like"/>
    <property type="match status" value="1"/>
</dbReference>
<keyword evidence="5 8" id="KW-0812">Transmembrane</keyword>
<evidence type="ECO:0000256" key="5">
    <source>
        <dbReference type="ARBA" id="ARBA00022692"/>
    </source>
</evidence>
<accession>A0A073JBX4</accession>
<keyword evidence="6 8" id="KW-1133">Transmembrane helix</keyword>
<evidence type="ECO:0000256" key="2">
    <source>
        <dbReference type="ARBA" id="ARBA00007935"/>
    </source>
</evidence>
<dbReference type="RefSeq" id="WP_051694431.1">
    <property type="nucleotide sequence ID" value="NZ_CP054606.1"/>
</dbReference>
<keyword evidence="7 8" id="KW-0472">Membrane</keyword>
<dbReference type="PANTHER" id="PTHR30472:SF25">
    <property type="entry name" value="ABC TRANSPORTER PERMEASE PROTEIN MJ0876-RELATED"/>
    <property type="match status" value="1"/>
</dbReference>
<dbReference type="Proteomes" id="UP000027746">
    <property type="component" value="Unassembled WGS sequence"/>
</dbReference>
<feature type="transmembrane region" description="Helical" evidence="8">
    <location>
        <begin position="271"/>
        <end position="294"/>
    </location>
</feature>
<keyword evidence="10" id="KW-1185">Reference proteome</keyword>
<dbReference type="GeneID" id="68872654"/>
<evidence type="ECO:0000256" key="4">
    <source>
        <dbReference type="ARBA" id="ARBA00022475"/>
    </source>
</evidence>
<evidence type="ECO:0000256" key="8">
    <source>
        <dbReference type="SAM" id="Phobius"/>
    </source>
</evidence>
<keyword evidence="3" id="KW-0813">Transport</keyword>
<feature type="transmembrane region" description="Helical" evidence="8">
    <location>
        <begin position="81"/>
        <end position="100"/>
    </location>
</feature>
<dbReference type="AlphaFoldDB" id="A0A073JBX4"/>
<sequence length="329" mass="33237">MAPLRPLYIFLLLLCLFALTLLCALRFGTAQMSAEALLHGDAGLLPGRGFRALCAMTVGAALAVSGLMLQSLTGNPLADPGITGINAGAALMAVATAQFAPSASAGVVMVSAIAGAGLAGLALWLLAGGDAGLGGEGIALRLPLAGLAIEALCLSLAMMLILTDAQSQARYLHWISGAIPPVSRGETVPLLTICAALVAGIFLCNRLALLTLGADQSHSLGRNPRVTISLTLALVTVLSGASVAIVGPIAFLGLLVPFVARGLAGTELRRAYFYCLPLGAAVLMASDVAGRVIVRPGEIDAGLILAMFGGVGLVMVLTRLLPRGAGVRS</sequence>
<evidence type="ECO:0000313" key="10">
    <source>
        <dbReference type="Proteomes" id="UP000027746"/>
    </source>
</evidence>
<comment type="caution">
    <text evidence="9">The sequence shown here is derived from an EMBL/GenBank/DDBJ whole genome shotgun (WGS) entry which is preliminary data.</text>
</comment>
<dbReference type="SUPFAM" id="SSF81345">
    <property type="entry name" value="ABC transporter involved in vitamin B12 uptake, BtuC"/>
    <property type="match status" value="1"/>
</dbReference>
<evidence type="ECO:0000256" key="3">
    <source>
        <dbReference type="ARBA" id="ARBA00022448"/>
    </source>
</evidence>
<evidence type="ECO:0008006" key="11">
    <source>
        <dbReference type="Google" id="ProtNLM"/>
    </source>
</evidence>
<dbReference type="Pfam" id="PF01032">
    <property type="entry name" value="FecCD"/>
    <property type="match status" value="1"/>
</dbReference>
<feature type="transmembrane region" description="Helical" evidence="8">
    <location>
        <begin position="226"/>
        <end position="259"/>
    </location>
</feature>
<proteinExistence type="inferred from homology"/>